<evidence type="ECO:0000259" key="14">
    <source>
        <dbReference type="Pfam" id="PF00288"/>
    </source>
</evidence>
<reference evidence="16" key="1">
    <citation type="submission" date="2016-10" db="EMBL/GenBank/DDBJ databases">
        <authorList>
            <person name="Varghese N."/>
            <person name="Submissions S."/>
        </authorList>
    </citation>
    <scope>NUCLEOTIDE SEQUENCE [LARGE SCALE GENOMIC DNA]</scope>
    <source>
        <strain evidence="16">DSM 21368</strain>
    </source>
</reference>
<gene>
    <name evidence="13" type="primary">thrB</name>
    <name evidence="15" type="ORF">SAMN04488554_4236</name>
</gene>
<dbReference type="PROSITE" id="PS00627">
    <property type="entry name" value="GHMP_KINASES_ATP"/>
    <property type="match status" value="1"/>
</dbReference>
<dbReference type="AlphaFoldDB" id="A0A1H5NDS8"/>
<evidence type="ECO:0000256" key="6">
    <source>
        <dbReference type="ARBA" id="ARBA00022679"/>
    </source>
</evidence>
<comment type="similarity">
    <text evidence="2 13">Belongs to the GHMP kinase family. Homoserine kinase subfamily.</text>
</comment>
<dbReference type="Proteomes" id="UP000199220">
    <property type="component" value="Unassembled WGS sequence"/>
</dbReference>
<dbReference type="UniPathway" id="UPA00050">
    <property type="reaction ID" value="UER00064"/>
</dbReference>
<keyword evidence="16" id="KW-1185">Reference proteome</keyword>
<dbReference type="InterPro" id="IPR000870">
    <property type="entry name" value="Homoserine_kinase"/>
</dbReference>
<organism evidence="15 16">
    <name type="scientific">Ruania alba</name>
    <dbReference type="NCBI Taxonomy" id="648782"/>
    <lineage>
        <taxon>Bacteria</taxon>
        <taxon>Bacillati</taxon>
        <taxon>Actinomycetota</taxon>
        <taxon>Actinomycetes</taxon>
        <taxon>Micrococcales</taxon>
        <taxon>Ruaniaceae</taxon>
        <taxon>Ruania</taxon>
    </lineage>
</organism>
<dbReference type="GO" id="GO:0005737">
    <property type="term" value="C:cytoplasm"/>
    <property type="evidence" value="ECO:0007669"/>
    <property type="project" value="UniProtKB-SubCell"/>
</dbReference>
<dbReference type="OrthoDB" id="9769912at2"/>
<dbReference type="PRINTS" id="PR00958">
    <property type="entry name" value="HOMSERKINASE"/>
</dbReference>
<comment type="subcellular location">
    <subcellularLocation>
        <location evidence="13">Cytoplasm</location>
    </subcellularLocation>
</comment>
<evidence type="ECO:0000256" key="5">
    <source>
        <dbReference type="ARBA" id="ARBA00022605"/>
    </source>
</evidence>
<proteinExistence type="inferred from homology"/>
<keyword evidence="10 13" id="KW-0067">ATP-binding</keyword>
<dbReference type="PIRSF" id="PIRSF000676">
    <property type="entry name" value="Homoser_kin"/>
    <property type="match status" value="1"/>
</dbReference>
<dbReference type="Pfam" id="PF00288">
    <property type="entry name" value="GHMP_kinases_N"/>
    <property type="match status" value="1"/>
</dbReference>
<evidence type="ECO:0000256" key="13">
    <source>
        <dbReference type="HAMAP-Rule" id="MF_00384"/>
    </source>
</evidence>
<dbReference type="NCBIfam" id="TIGR00191">
    <property type="entry name" value="thrB"/>
    <property type="match status" value="1"/>
</dbReference>
<feature type="domain" description="GHMP kinase N-terminal" evidence="14">
    <location>
        <begin position="64"/>
        <end position="147"/>
    </location>
</feature>
<evidence type="ECO:0000256" key="4">
    <source>
        <dbReference type="ARBA" id="ARBA00017858"/>
    </source>
</evidence>
<comment type="catalytic activity">
    <reaction evidence="11 13">
        <text>L-homoserine + ATP = O-phospho-L-homoserine + ADP + H(+)</text>
        <dbReference type="Rhea" id="RHEA:13985"/>
        <dbReference type="ChEBI" id="CHEBI:15378"/>
        <dbReference type="ChEBI" id="CHEBI:30616"/>
        <dbReference type="ChEBI" id="CHEBI:57476"/>
        <dbReference type="ChEBI" id="CHEBI:57590"/>
        <dbReference type="ChEBI" id="CHEBI:456216"/>
        <dbReference type="EC" id="2.7.1.39"/>
    </reaction>
</comment>
<dbReference type="InterPro" id="IPR006203">
    <property type="entry name" value="GHMP_knse_ATP-bd_CS"/>
</dbReference>
<accession>A0A1H5NDS8</accession>
<evidence type="ECO:0000256" key="11">
    <source>
        <dbReference type="ARBA" id="ARBA00049375"/>
    </source>
</evidence>
<evidence type="ECO:0000256" key="9">
    <source>
        <dbReference type="ARBA" id="ARBA00022777"/>
    </source>
</evidence>
<evidence type="ECO:0000256" key="10">
    <source>
        <dbReference type="ARBA" id="ARBA00022840"/>
    </source>
</evidence>
<evidence type="ECO:0000313" key="16">
    <source>
        <dbReference type="Proteomes" id="UP000199220"/>
    </source>
</evidence>
<comment type="function">
    <text evidence="12 13">Catalyzes the ATP-dependent phosphorylation of L-homoserine to L-homoserine phosphate.</text>
</comment>
<name>A0A1H5NDS8_9MICO</name>
<keyword evidence="13" id="KW-0963">Cytoplasm</keyword>
<dbReference type="Gene3D" id="3.30.70.890">
    <property type="entry name" value="GHMP kinase, C-terminal domain"/>
    <property type="match status" value="1"/>
</dbReference>
<dbReference type="Gene3D" id="3.30.230.10">
    <property type="match status" value="1"/>
</dbReference>
<dbReference type="InterPro" id="IPR020568">
    <property type="entry name" value="Ribosomal_Su5_D2-typ_SF"/>
</dbReference>
<dbReference type="InterPro" id="IPR014721">
    <property type="entry name" value="Ribsml_uS5_D2-typ_fold_subgr"/>
</dbReference>
<keyword evidence="6 13" id="KW-0808">Transferase</keyword>
<dbReference type="STRING" id="648782.SAMN04488554_4236"/>
<evidence type="ECO:0000256" key="7">
    <source>
        <dbReference type="ARBA" id="ARBA00022697"/>
    </source>
</evidence>
<evidence type="ECO:0000256" key="8">
    <source>
        <dbReference type="ARBA" id="ARBA00022741"/>
    </source>
</evidence>
<dbReference type="EMBL" id="FNTX01000002">
    <property type="protein sequence ID" value="SEE99753.1"/>
    <property type="molecule type" value="Genomic_DNA"/>
</dbReference>
<evidence type="ECO:0000256" key="1">
    <source>
        <dbReference type="ARBA" id="ARBA00005015"/>
    </source>
</evidence>
<keyword evidence="5 13" id="KW-0028">Amino-acid biosynthesis</keyword>
<dbReference type="SUPFAM" id="SSF54211">
    <property type="entry name" value="Ribosomal protein S5 domain 2-like"/>
    <property type="match status" value="1"/>
</dbReference>
<dbReference type="PANTHER" id="PTHR20861:SF1">
    <property type="entry name" value="HOMOSERINE KINASE"/>
    <property type="match status" value="1"/>
</dbReference>
<dbReference type="SUPFAM" id="SSF55060">
    <property type="entry name" value="GHMP Kinase, C-terminal domain"/>
    <property type="match status" value="1"/>
</dbReference>
<dbReference type="GO" id="GO:0004413">
    <property type="term" value="F:homoserine kinase activity"/>
    <property type="evidence" value="ECO:0007669"/>
    <property type="project" value="UniProtKB-UniRule"/>
</dbReference>
<keyword evidence="8 13" id="KW-0547">Nucleotide-binding</keyword>
<keyword evidence="9 13" id="KW-0418">Kinase</keyword>
<dbReference type="HAMAP" id="MF_00384">
    <property type="entry name" value="Homoser_kinase"/>
    <property type="match status" value="1"/>
</dbReference>
<dbReference type="InterPro" id="IPR036554">
    <property type="entry name" value="GHMP_kinase_C_sf"/>
</dbReference>
<sequence>MRLVRDEVRVRVPATSANLGPGFDAFGLAHTVHDQVRVRATTGATEVRVIGEGAGEVSDGDDHLVVRALRAGLEHVGAPQAGFSLDCENAIPHGRGLGSSAGAVVAGLVAARGLISEPEALDDQVLLELATEFEGHPDNAAPALLGGATVAWMQGRAARAARIEVNPQIALTVLIPTERLPTKRARAALPATISHADAAFNAGRAGLLTLALSTRPDLLMAATEDRLHQTQRADAMMATIALVGRLREAGHPAVVSGAGPTVLVFSELEHRDLEAVGLAGAGETWTVRRPTIDTAGAQLL</sequence>
<dbReference type="EC" id="2.7.1.39" evidence="3 13"/>
<protein>
    <recommendedName>
        <fullName evidence="4 13">Homoserine kinase</fullName>
        <shortName evidence="13">HK</shortName>
        <shortName evidence="13">HSK</shortName>
        <ecNumber evidence="3 13">2.7.1.39</ecNumber>
    </recommendedName>
</protein>
<dbReference type="RefSeq" id="WP_089776092.1">
    <property type="nucleotide sequence ID" value="NZ_FNTX01000002.1"/>
</dbReference>
<dbReference type="GO" id="GO:0009088">
    <property type="term" value="P:threonine biosynthetic process"/>
    <property type="evidence" value="ECO:0007669"/>
    <property type="project" value="UniProtKB-UniRule"/>
</dbReference>
<dbReference type="PANTHER" id="PTHR20861">
    <property type="entry name" value="HOMOSERINE/4-DIPHOSPHOCYTIDYL-2-C-METHYL-D-ERYTHRITOL KINASE"/>
    <property type="match status" value="1"/>
</dbReference>
<evidence type="ECO:0000313" key="15">
    <source>
        <dbReference type="EMBL" id="SEE99753.1"/>
    </source>
</evidence>
<dbReference type="GO" id="GO:0005524">
    <property type="term" value="F:ATP binding"/>
    <property type="evidence" value="ECO:0007669"/>
    <property type="project" value="UniProtKB-UniRule"/>
</dbReference>
<evidence type="ECO:0000256" key="3">
    <source>
        <dbReference type="ARBA" id="ARBA00012078"/>
    </source>
</evidence>
<evidence type="ECO:0000256" key="2">
    <source>
        <dbReference type="ARBA" id="ARBA00007370"/>
    </source>
</evidence>
<dbReference type="InterPro" id="IPR006204">
    <property type="entry name" value="GHMP_kinase_N_dom"/>
</dbReference>
<comment type="pathway">
    <text evidence="1 13">Amino-acid biosynthesis; L-threonine biosynthesis; L-threonine from L-aspartate: step 4/5.</text>
</comment>
<comment type="caution">
    <text evidence="13">Lacks conserved residue(s) required for the propagation of feature annotation.</text>
</comment>
<evidence type="ECO:0000256" key="12">
    <source>
        <dbReference type="ARBA" id="ARBA00049954"/>
    </source>
</evidence>
<keyword evidence="7 13" id="KW-0791">Threonine biosynthesis</keyword>